<accession>A0A931H4B3</accession>
<gene>
    <name evidence="3" type="ORF">I5803_10090</name>
</gene>
<proteinExistence type="predicted"/>
<evidence type="ECO:0000256" key="1">
    <source>
        <dbReference type="SAM" id="MobiDB-lite"/>
    </source>
</evidence>
<evidence type="ECO:0000313" key="3">
    <source>
        <dbReference type="EMBL" id="MBG9388371.1"/>
    </source>
</evidence>
<keyword evidence="4" id="KW-1185">Reference proteome</keyword>
<dbReference type="EMBL" id="JADWYS010000001">
    <property type="protein sequence ID" value="MBG9388371.1"/>
    <property type="molecule type" value="Genomic_DNA"/>
</dbReference>
<protein>
    <recommendedName>
        <fullName evidence="5">Lipoprotein</fullName>
    </recommendedName>
</protein>
<feature type="chain" id="PRO_5037756499" description="Lipoprotein" evidence="2">
    <location>
        <begin position="36"/>
        <end position="304"/>
    </location>
</feature>
<evidence type="ECO:0008006" key="5">
    <source>
        <dbReference type="Google" id="ProtNLM"/>
    </source>
</evidence>
<feature type="signal peptide" evidence="2">
    <location>
        <begin position="1"/>
        <end position="35"/>
    </location>
</feature>
<evidence type="ECO:0000256" key="2">
    <source>
        <dbReference type="SAM" id="SignalP"/>
    </source>
</evidence>
<evidence type="ECO:0000313" key="4">
    <source>
        <dbReference type="Proteomes" id="UP000651050"/>
    </source>
</evidence>
<dbReference type="RefSeq" id="WP_196986238.1">
    <property type="nucleotide sequence ID" value="NZ_JADWYS010000001.1"/>
</dbReference>
<comment type="caution">
    <text evidence="3">The sequence shown here is derived from an EMBL/GenBank/DDBJ whole genome shotgun (WGS) entry which is preliminary data.</text>
</comment>
<feature type="compositionally biased region" description="Low complexity" evidence="1">
    <location>
        <begin position="214"/>
        <end position="234"/>
    </location>
</feature>
<name>A0A931H4B3_9BURK</name>
<sequence>MNMKKVSSKLGSVAGVTRLVLLAVPCALILSTLTACTNKPPGCADPKVIELAKQIVEESIVKKADPNGLSRIQVALSIVTEAGYNGDVGKWSCSGQANLQTTPEVLKAVSEEIKMIQTVTHPDADQAAAIALYRMAGKKFLTDEEQGLAFALEARAWKPYAQEELKAAMTFTSQFEAGGSKNLAVEVRGGSVEFNQFPQLARLAVERQQREAKAAPATSAQSSPQPAPATATDQPLKIQVAKAEMCGPEALCITDATGVTYTGNAFAIADADRASVLEAAKRQGTVCLKGVSVPDKTFDSAEKC</sequence>
<keyword evidence="2" id="KW-0732">Signal</keyword>
<dbReference type="Proteomes" id="UP000651050">
    <property type="component" value="Unassembled WGS sequence"/>
</dbReference>
<dbReference type="AlphaFoldDB" id="A0A931H4B3"/>
<organism evidence="3 4">
    <name type="scientific">Caenimonas aquaedulcis</name>
    <dbReference type="NCBI Taxonomy" id="2793270"/>
    <lineage>
        <taxon>Bacteria</taxon>
        <taxon>Pseudomonadati</taxon>
        <taxon>Pseudomonadota</taxon>
        <taxon>Betaproteobacteria</taxon>
        <taxon>Burkholderiales</taxon>
        <taxon>Comamonadaceae</taxon>
        <taxon>Caenimonas</taxon>
    </lineage>
</organism>
<feature type="region of interest" description="Disordered" evidence="1">
    <location>
        <begin position="208"/>
        <end position="234"/>
    </location>
</feature>
<reference evidence="3" key="1">
    <citation type="submission" date="2020-11" db="EMBL/GenBank/DDBJ databases">
        <title>Bacterial whole genome sequence for Caenimonas sp. DR4.4.</title>
        <authorList>
            <person name="Le V."/>
            <person name="Ko S.-R."/>
            <person name="Ahn C.-Y."/>
            <person name="Oh H.-M."/>
        </authorList>
    </citation>
    <scope>NUCLEOTIDE SEQUENCE</scope>
    <source>
        <strain evidence="3">DR4.4</strain>
    </source>
</reference>